<dbReference type="SUPFAM" id="SSF51366">
    <property type="entry name" value="Ribulose-phoshate binding barrel"/>
    <property type="match status" value="1"/>
</dbReference>
<evidence type="ECO:0000256" key="9">
    <source>
        <dbReference type="ARBA" id="ARBA00033428"/>
    </source>
</evidence>
<dbReference type="SMART" id="SM00934">
    <property type="entry name" value="OMPdecase"/>
    <property type="match status" value="1"/>
</dbReference>
<dbReference type="OrthoDB" id="10263753at2759"/>
<accession>A0A8H3IWL1</accession>
<feature type="domain" description="Orotidine 5'-phosphate decarboxylase" evidence="10">
    <location>
        <begin position="38"/>
        <end position="369"/>
    </location>
</feature>
<evidence type="ECO:0000256" key="1">
    <source>
        <dbReference type="ARBA" id="ARBA00004861"/>
    </source>
</evidence>
<comment type="pathway">
    <text evidence="1">Pyrimidine metabolism; UMP biosynthesis via de novo pathway; UMP from orotate: step 2/2.</text>
</comment>
<evidence type="ECO:0000313" key="12">
    <source>
        <dbReference type="Proteomes" id="UP000664169"/>
    </source>
</evidence>
<evidence type="ECO:0000256" key="4">
    <source>
        <dbReference type="ARBA" id="ARBA00021923"/>
    </source>
</evidence>
<organism evidence="11 12">
    <name type="scientific">Gomphillus americanus</name>
    <dbReference type="NCBI Taxonomy" id="1940652"/>
    <lineage>
        <taxon>Eukaryota</taxon>
        <taxon>Fungi</taxon>
        <taxon>Dikarya</taxon>
        <taxon>Ascomycota</taxon>
        <taxon>Pezizomycotina</taxon>
        <taxon>Lecanoromycetes</taxon>
        <taxon>OSLEUM clade</taxon>
        <taxon>Ostropomycetidae</taxon>
        <taxon>Ostropales</taxon>
        <taxon>Graphidaceae</taxon>
        <taxon>Gomphilloideae</taxon>
        <taxon>Gomphillus</taxon>
    </lineage>
</organism>
<evidence type="ECO:0000256" key="7">
    <source>
        <dbReference type="ARBA" id="ARBA00023239"/>
    </source>
</evidence>
<dbReference type="Proteomes" id="UP000664169">
    <property type="component" value="Unassembled WGS sequence"/>
</dbReference>
<comment type="caution">
    <text evidence="11">The sequence shown here is derived from an EMBL/GenBank/DDBJ whole genome shotgun (WGS) entry which is preliminary data.</text>
</comment>
<dbReference type="GO" id="GO:0044205">
    <property type="term" value="P:'de novo' UMP biosynthetic process"/>
    <property type="evidence" value="ECO:0007669"/>
    <property type="project" value="UniProtKB-UniPathway"/>
</dbReference>
<dbReference type="InterPro" id="IPR013785">
    <property type="entry name" value="Aldolase_TIM"/>
</dbReference>
<dbReference type="CDD" id="cd04725">
    <property type="entry name" value="OMP_decarboxylase_like"/>
    <property type="match status" value="1"/>
</dbReference>
<dbReference type="GO" id="GO:0004590">
    <property type="term" value="F:orotidine-5'-phosphate decarboxylase activity"/>
    <property type="evidence" value="ECO:0007669"/>
    <property type="project" value="UniProtKB-EC"/>
</dbReference>
<dbReference type="EC" id="4.1.1.23" evidence="3"/>
<proteinExistence type="inferred from homology"/>
<keyword evidence="6" id="KW-0665">Pyrimidine biosynthesis</keyword>
<dbReference type="PROSITE" id="PS00156">
    <property type="entry name" value="OMPDECASE"/>
    <property type="match status" value="1"/>
</dbReference>
<keyword evidence="12" id="KW-1185">Reference proteome</keyword>
<gene>
    <name evidence="11" type="ORF">GOMPHAMPRED_005866</name>
</gene>
<sequence length="382" mass="42382">MTARIPFSLRAESCLQKDPDTNPLKIYLFRLMDAKRTNLCLSADVSSTTTLLQLADICGPYICLFKTHADIIDDFGPRTIKGLRELSQKHKFLIFEDRKFGDIGATVQSQYTRGSMQIASWAHIVNAHVFPGPSIVTALKQAALGVLEAEGRGVVSTEVWVGTPEHSEDETATNNENAIDNASVTRTPLTRAILGQEKSNPRKDSIIANTTISQTFETAHARQRPQSLSPSTKLKNQLELKLQQDEEDLRALTPPPARALLLFAQMSSEGNLMNEDYTTQTLKMGRNNKDFVIGYIAQRNLNDTAMDDDFLSLTPGVQLPQQDQSLKGDGLGQQYRTPAEVVGKDGCDIVIVGRGIIKAKNKAEEAKRYRDEAWKAYMGRLK</sequence>
<reference evidence="11" key="1">
    <citation type="submission" date="2021-03" db="EMBL/GenBank/DDBJ databases">
        <authorList>
            <person name="Tagirdzhanova G."/>
        </authorList>
    </citation>
    <scope>NUCLEOTIDE SEQUENCE</scope>
</reference>
<evidence type="ECO:0000256" key="5">
    <source>
        <dbReference type="ARBA" id="ARBA00022793"/>
    </source>
</evidence>
<protein>
    <recommendedName>
        <fullName evidence="4">Orotidine 5'-phosphate decarboxylase</fullName>
        <ecNumber evidence="3">4.1.1.23</ecNumber>
    </recommendedName>
    <alternativeName>
        <fullName evidence="9">OMP decarboxylase</fullName>
    </alternativeName>
    <alternativeName>
        <fullName evidence="8">Uridine 5'-monophosphate synthase</fullName>
    </alternativeName>
</protein>
<name>A0A8H3IWL1_9LECA</name>
<evidence type="ECO:0000313" key="11">
    <source>
        <dbReference type="EMBL" id="CAF9931280.1"/>
    </source>
</evidence>
<dbReference type="Gene3D" id="3.20.20.70">
    <property type="entry name" value="Aldolase class I"/>
    <property type="match status" value="2"/>
</dbReference>
<dbReference type="PANTHER" id="PTHR19278:SF9">
    <property type="entry name" value="URIDINE 5'-MONOPHOSPHATE SYNTHASE"/>
    <property type="match status" value="1"/>
</dbReference>
<comment type="similarity">
    <text evidence="2">Belongs to the OMP decarboxylase family.</text>
</comment>
<keyword evidence="7" id="KW-0456">Lyase</keyword>
<dbReference type="AlphaFoldDB" id="A0A8H3IWL1"/>
<dbReference type="EMBL" id="CAJPDQ010000038">
    <property type="protein sequence ID" value="CAF9931280.1"/>
    <property type="molecule type" value="Genomic_DNA"/>
</dbReference>
<dbReference type="UniPathway" id="UPA00070">
    <property type="reaction ID" value="UER00120"/>
</dbReference>
<evidence type="ECO:0000256" key="8">
    <source>
        <dbReference type="ARBA" id="ARBA00031744"/>
    </source>
</evidence>
<evidence type="ECO:0000256" key="3">
    <source>
        <dbReference type="ARBA" id="ARBA00012321"/>
    </source>
</evidence>
<dbReference type="InterPro" id="IPR018089">
    <property type="entry name" value="OMPdecase_AS"/>
</dbReference>
<evidence type="ECO:0000256" key="2">
    <source>
        <dbReference type="ARBA" id="ARBA00011018"/>
    </source>
</evidence>
<dbReference type="InterPro" id="IPR001754">
    <property type="entry name" value="OMPdeCOase_dom"/>
</dbReference>
<dbReference type="InterPro" id="IPR011060">
    <property type="entry name" value="RibuloseP-bd_barrel"/>
</dbReference>
<evidence type="ECO:0000259" key="10">
    <source>
        <dbReference type="SMART" id="SM00934"/>
    </source>
</evidence>
<dbReference type="PANTHER" id="PTHR19278">
    <property type="entry name" value="OROTATE PHOSPHORIBOSYLTRANSFERASE"/>
    <property type="match status" value="1"/>
</dbReference>
<evidence type="ECO:0000256" key="6">
    <source>
        <dbReference type="ARBA" id="ARBA00022975"/>
    </source>
</evidence>
<dbReference type="Pfam" id="PF00215">
    <property type="entry name" value="OMPdecase"/>
    <property type="match status" value="1"/>
</dbReference>
<dbReference type="GO" id="GO:0006207">
    <property type="term" value="P:'de novo' pyrimidine nucleobase biosynthetic process"/>
    <property type="evidence" value="ECO:0007669"/>
    <property type="project" value="InterPro"/>
</dbReference>
<keyword evidence="5" id="KW-0210">Decarboxylase</keyword>
<dbReference type="GO" id="GO:0004588">
    <property type="term" value="F:orotate phosphoribosyltransferase activity"/>
    <property type="evidence" value="ECO:0007669"/>
    <property type="project" value="TreeGrafter"/>
</dbReference>